<dbReference type="InterPro" id="IPR033867">
    <property type="entry name" value="Mrt4"/>
</dbReference>
<dbReference type="Proteomes" id="UP000654370">
    <property type="component" value="Unassembled WGS sequence"/>
</dbReference>
<dbReference type="InterPro" id="IPR040637">
    <property type="entry name" value="Ribosomal_uL10-like_insert"/>
</dbReference>
<dbReference type="PANTHER" id="PTHR45841:SF1">
    <property type="entry name" value="MRNA TURNOVER PROTEIN 4 HOMOLOG"/>
    <property type="match status" value="1"/>
</dbReference>
<dbReference type="GO" id="GO:0006364">
    <property type="term" value="P:rRNA processing"/>
    <property type="evidence" value="ECO:0007669"/>
    <property type="project" value="TreeGrafter"/>
</dbReference>
<evidence type="ECO:0000313" key="10">
    <source>
        <dbReference type="Proteomes" id="UP000654370"/>
    </source>
</evidence>
<evidence type="ECO:0000256" key="6">
    <source>
        <dbReference type="RuleBase" id="RU364039"/>
    </source>
</evidence>
<dbReference type="Pfam" id="PF17777">
    <property type="entry name" value="RL10P_insert"/>
    <property type="match status" value="1"/>
</dbReference>
<keyword evidence="6" id="KW-0690">Ribosome biogenesis</keyword>
<feature type="domain" description="Large ribosomal subunit protein uL10-like insertion" evidence="8">
    <location>
        <begin position="125"/>
        <end position="197"/>
    </location>
</feature>
<dbReference type="GO" id="GO:0005737">
    <property type="term" value="C:cytoplasm"/>
    <property type="evidence" value="ECO:0007669"/>
    <property type="project" value="UniProtKB-SubCell"/>
</dbReference>
<dbReference type="Pfam" id="PF00466">
    <property type="entry name" value="Ribosomal_L10"/>
    <property type="match status" value="1"/>
</dbReference>
<keyword evidence="10" id="KW-1185">Reference proteome</keyword>
<comment type="subcellular location">
    <subcellularLocation>
        <location evidence="6">Cytoplasm</location>
    </subcellularLocation>
    <subcellularLocation>
        <location evidence="6">Nucleus</location>
        <location evidence="6">Nucleolus</location>
    </subcellularLocation>
</comment>
<dbReference type="OrthoDB" id="10262308at2759"/>
<feature type="region of interest" description="Disordered" evidence="7">
    <location>
        <begin position="1"/>
        <end position="21"/>
    </location>
</feature>
<dbReference type="FunFam" id="3.30.70.1730:FF:000005">
    <property type="entry name" value="Ribosome assembly factor mrt4"/>
    <property type="match status" value="1"/>
</dbReference>
<dbReference type="GO" id="GO:0000956">
    <property type="term" value="P:nuclear-transcribed mRNA catabolic process"/>
    <property type="evidence" value="ECO:0007669"/>
    <property type="project" value="TreeGrafter"/>
</dbReference>
<dbReference type="CDD" id="cd05796">
    <property type="entry name" value="Ribosomal_P0_like"/>
    <property type="match status" value="1"/>
</dbReference>
<keyword evidence="5 6" id="KW-0539">Nucleus</keyword>
<dbReference type="GO" id="GO:0003723">
    <property type="term" value="F:RNA binding"/>
    <property type="evidence" value="ECO:0007669"/>
    <property type="project" value="TreeGrafter"/>
</dbReference>
<evidence type="ECO:0000256" key="1">
    <source>
        <dbReference type="ARBA" id="ARBA00004046"/>
    </source>
</evidence>
<name>A0A8H7PHY8_MORIS</name>
<reference evidence="9" key="1">
    <citation type="submission" date="2020-12" db="EMBL/GenBank/DDBJ databases">
        <title>Metabolic potential, ecology and presence of endohyphal bacteria is reflected in genomic diversity of Mucoromycotina.</title>
        <authorList>
            <person name="Muszewska A."/>
            <person name="Okrasinska A."/>
            <person name="Steczkiewicz K."/>
            <person name="Drgas O."/>
            <person name="Orlowska M."/>
            <person name="Perlinska-Lenart U."/>
            <person name="Aleksandrzak-Piekarczyk T."/>
            <person name="Szatraj K."/>
            <person name="Zielenkiewicz U."/>
            <person name="Pilsyk S."/>
            <person name="Malc E."/>
            <person name="Mieczkowski P."/>
            <person name="Kruszewska J.S."/>
            <person name="Biernat P."/>
            <person name="Pawlowska J."/>
        </authorList>
    </citation>
    <scope>NUCLEOTIDE SEQUENCE</scope>
    <source>
        <strain evidence="9">WA0000067209</strain>
    </source>
</reference>
<proteinExistence type="inferred from homology"/>
<organism evidence="9 10">
    <name type="scientific">Mortierella isabellina</name>
    <name type="common">Filamentous fungus</name>
    <name type="synonym">Umbelopsis isabellina</name>
    <dbReference type="NCBI Taxonomy" id="91625"/>
    <lineage>
        <taxon>Eukaryota</taxon>
        <taxon>Fungi</taxon>
        <taxon>Fungi incertae sedis</taxon>
        <taxon>Mucoromycota</taxon>
        <taxon>Mucoromycotina</taxon>
        <taxon>Umbelopsidomycetes</taxon>
        <taxon>Umbelopsidales</taxon>
        <taxon>Umbelopsidaceae</taxon>
        <taxon>Umbelopsis</taxon>
    </lineage>
</organism>
<dbReference type="GO" id="GO:0005730">
    <property type="term" value="C:nucleolus"/>
    <property type="evidence" value="ECO:0007669"/>
    <property type="project" value="UniProtKB-SubCell"/>
</dbReference>
<dbReference type="PANTHER" id="PTHR45841">
    <property type="entry name" value="MRNA TURNOVER PROTEIN 4 MRTO4"/>
    <property type="match status" value="1"/>
</dbReference>
<comment type="similarity">
    <text evidence="2 6">Belongs to the universal ribosomal protein uL10 family.</text>
</comment>
<accession>A0A8H7PHY8</accession>
<sequence length="229" mass="26233">MPKSKRSKVVSLTKTEKKGRGGKDSLFEEVRECVDKYAYLWVFSVENMRNTFLKEVRSDFKDSRFFLGKNKVMAKALGTTVEDEYKENLRNVSKLLTGDVGVLFTDRPVDEVKKYFDDYRQADYARSGVAATETVTIPEGPVMRGPDKMPHNMEQHIRSLGMPTTLQNGVITLSAPYEICRLGQTLTTNQAHLLKLFYHQLAEFRVKLLCYYTEGEVHNLETAESMHTD</sequence>
<dbReference type="InterPro" id="IPR051742">
    <property type="entry name" value="Ribosome_Assembly_uL10"/>
</dbReference>
<evidence type="ECO:0000256" key="2">
    <source>
        <dbReference type="ARBA" id="ARBA00008889"/>
    </source>
</evidence>
<comment type="subunit">
    <text evidence="3 6">Associates with the pre-60S ribosomal particle.</text>
</comment>
<dbReference type="AlphaFoldDB" id="A0A8H7PHY8"/>
<dbReference type="InterPro" id="IPR001790">
    <property type="entry name" value="Ribosomal_uL10"/>
</dbReference>
<dbReference type="InterPro" id="IPR043141">
    <property type="entry name" value="Ribosomal_uL10-like_sf"/>
</dbReference>
<gene>
    <name evidence="9" type="ORF">INT43_004370</name>
</gene>
<dbReference type="EMBL" id="JAEPQZ010000013">
    <property type="protein sequence ID" value="KAG2174347.1"/>
    <property type="molecule type" value="Genomic_DNA"/>
</dbReference>
<dbReference type="GO" id="GO:0030687">
    <property type="term" value="C:preribosome, large subunit precursor"/>
    <property type="evidence" value="ECO:0007669"/>
    <property type="project" value="TreeGrafter"/>
</dbReference>
<evidence type="ECO:0000256" key="5">
    <source>
        <dbReference type="ARBA" id="ARBA00023242"/>
    </source>
</evidence>
<dbReference type="Gene3D" id="3.90.105.20">
    <property type="match status" value="1"/>
</dbReference>
<evidence type="ECO:0000256" key="7">
    <source>
        <dbReference type="SAM" id="MobiDB-lite"/>
    </source>
</evidence>
<protein>
    <recommendedName>
        <fullName evidence="6">Ribosome assembly factor mrt4</fullName>
    </recommendedName>
</protein>
<dbReference type="Gene3D" id="3.30.70.1730">
    <property type="match status" value="1"/>
</dbReference>
<dbReference type="InterPro" id="IPR043164">
    <property type="entry name" value="Ribosomal_uL10-like_insert_sf"/>
</dbReference>
<evidence type="ECO:0000313" key="9">
    <source>
        <dbReference type="EMBL" id="KAG2174347.1"/>
    </source>
</evidence>
<evidence type="ECO:0000256" key="3">
    <source>
        <dbReference type="ARBA" id="ARBA00011117"/>
    </source>
</evidence>
<comment type="function">
    <text evidence="1 6">Component of the ribosome assembly machinery. Nuclear paralog of the ribosomal protein P0, it binds pre-60S subunits at an early stage of assembly in the nucleolus, and is replaced by P0 in cytoplasmic pre-60S subunits and mature 80S ribosomes.</text>
</comment>
<comment type="caution">
    <text evidence="9">The sequence shown here is derived from an EMBL/GenBank/DDBJ whole genome shotgun (WGS) entry which is preliminary data.</text>
</comment>
<evidence type="ECO:0000259" key="8">
    <source>
        <dbReference type="Pfam" id="PF17777"/>
    </source>
</evidence>
<dbReference type="GO" id="GO:0000027">
    <property type="term" value="P:ribosomal large subunit assembly"/>
    <property type="evidence" value="ECO:0007669"/>
    <property type="project" value="InterPro"/>
</dbReference>
<evidence type="ECO:0000256" key="4">
    <source>
        <dbReference type="ARBA" id="ARBA00022490"/>
    </source>
</evidence>
<dbReference type="FunFam" id="3.90.105.20:FF:000003">
    <property type="entry name" value="Ribosome assembly factor mrt4"/>
    <property type="match status" value="1"/>
</dbReference>
<keyword evidence="4 6" id="KW-0963">Cytoplasm</keyword>
<dbReference type="SUPFAM" id="SSF160369">
    <property type="entry name" value="Ribosomal protein L10-like"/>
    <property type="match status" value="1"/>
</dbReference>